<dbReference type="SUPFAM" id="SSF52540">
    <property type="entry name" value="P-loop containing nucleoside triphosphate hydrolases"/>
    <property type="match status" value="2"/>
</dbReference>
<evidence type="ECO:0000313" key="6">
    <source>
        <dbReference type="Proteomes" id="UP000515146"/>
    </source>
</evidence>
<comment type="catalytic activity">
    <reaction evidence="1">
        <text>ATP + H2O = ADP + phosphate + H(+)</text>
        <dbReference type="Rhea" id="RHEA:13065"/>
        <dbReference type="ChEBI" id="CHEBI:15377"/>
        <dbReference type="ChEBI" id="CHEBI:15378"/>
        <dbReference type="ChEBI" id="CHEBI:30616"/>
        <dbReference type="ChEBI" id="CHEBI:43474"/>
        <dbReference type="ChEBI" id="CHEBI:456216"/>
        <dbReference type="EC" id="5.6.2.3"/>
    </reaction>
</comment>
<proteinExistence type="inferred from homology"/>
<dbReference type="GO" id="GO:0043139">
    <property type="term" value="F:5'-3' DNA helicase activity"/>
    <property type="evidence" value="ECO:0007669"/>
    <property type="project" value="UniProtKB-EC"/>
</dbReference>
<keyword evidence="1" id="KW-0378">Hydrolase</keyword>
<dbReference type="Proteomes" id="UP000515146">
    <property type="component" value="Unplaced"/>
</dbReference>
<dbReference type="EC" id="5.6.2.3" evidence="1"/>
<dbReference type="InParanoid" id="A0A6P6Y839"/>
<dbReference type="OMA" id="CNGTRMQ"/>
<gene>
    <name evidence="7" type="primary">LOC113795184</name>
</gene>
<feature type="domain" description="DNA helicase Pif1-like DEAD-box helicase" evidence="3">
    <location>
        <begin position="978"/>
        <end position="1182"/>
    </location>
</feature>
<dbReference type="InterPro" id="IPR010285">
    <property type="entry name" value="DNA_helicase_pif1-like_DEAD"/>
</dbReference>
<dbReference type="Pfam" id="PF21530">
    <property type="entry name" value="Pif1_2B_dom"/>
    <property type="match status" value="1"/>
</dbReference>
<dbReference type="Pfam" id="PF14214">
    <property type="entry name" value="Helitron_like_N"/>
    <property type="match status" value="1"/>
</dbReference>
<dbReference type="InterPro" id="IPR027417">
    <property type="entry name" value="P-loop_NTPase"/>
</dbReference>
<dbReference type="PANTHER" id="PTHR10492">
    <property type="match status" value="1"/>
</dbReference>
<reference evidence="7" key="1">
    <citation type="submission" date="2025-08" db="UniProtKB">
        <authorList>
            <consortium name="RefSeq"/>
        </authorList>
    </citation>
    <scope>IDENTIFICATION</scope>
    <source>
        <strain evidence="7">Airmid</strain>
    </source>
</reference>
<keyword evidence="1" id="KW-0067">ATP-binding</keyword>
<feature type="domain" description="DNA helicase Pif1-like 2B" evidence="5">
    <location>
        <begin position="1271"/>
        <end position="1316"/>
    </location>
</feature>
<evidence type="ECO:0000313" key="7">
    <source>
        <dbReference type="RefSeq" id="XP_027201176.1"/>
    </source>
</evidence>
<evidence type="ECO:0000256" key="2">
    <source>
        <dbReference type="SAM" id="MobiDB-lite"/>
    </source>
</evidence>
<keyword evidence="1" id="KW-0547">Nucleotide-binding</keyword>
<feature type="domain" description="Helitron helicase-like" evidence="4">
    <location>
        <begin position="347"/>
        <end position="531"/>
    </location>
</feature>
<dbReference type="Pfam" id="PF05970">
    <property type="entry name" value="PIF1"/>
    <property type="match status" value="1"/>
</dbReference>
<dbReference type="GO" id="GO:0006310">
    <property type="term" value="P:DNA recombination"/>
    <property type="evidence" value="ECO:0007669"/>
    <property type="project" value="UniProtKB-KW"/>
</dbReference>
<evidence type="ECO:0000256" key="1">
    <source>
        <dbReference type="RuleBase" id="RU363044"/>
    </source>
</evidence>
<keyword evidence="6" id="KW-1185">Reference proteome</keyword>
<dbReference type="Gene3D" id="3.40.50.300">
    <property type="entry name" value="P-loop containing nucleotide triphosphate hydrolases"/>
    <property type="match status" value="2"/>
</dbReference>
<dbReference type="GO" id="GO:0005524">
    <property type="term" value="F:ATP binding"/>
    <property type="evidence" value="ECO:0007669"/>
    <property type="project" value="UniProtKB-KW"/>
</dbReference>
<feature type="region of interest" description="Disordered" evidence="2">
    <location>
        <begin position="1"/>
        <end position="24"/>
    </location>
</feature>
<keyword evidence="1" id="KW-0347">Helicase</keyword>
<comment type="similarity">
    <text evidence="1">Belongs to the helicase family.</text>
</comment>
<dbReference type="InterPro" id="IPR025476">
    <property type="entry name" value="Helitron_helicase-like"/>
</dbReference>
<dbReference type="PANTHER" id="PTHR10492:SF57">
    <property type="entry name" value="ATP-DEPENDENT DNA HELICASE"/>
    <property type="match status" value="1"/>
</dbReference>
<evidence type="ECO:0000259" key="5">
    <source>
        <dbReference type="Pfam" id="PF21530"/>
    </source>
</evidence>
<dbReference type="GO" id="GO:0000723">
    <property type="term" value="P:telomere maintenance"/>
    <property type="evidence" value="ECO:0007669"/>
    <property type="project" value="InterPro"/>
</dbReference>
<dbReference type="RefSeq" id="XP_027201176.1">
    <property type="nucleotide sequence ID" value="XM_027345375.1"/>
</dbReference>
<keyword evidence="1" id="KW-0234">DNA repair</keyword>
<keyword evidence="1" id="KW-0233">DNA recombination</keyword>
<organism evidence="6 7">
    <name type="scientific">Dermatophagoides pteronyssinus</name>
    <name type="common">European house dust mite</name>
    <dbReference type="NCBI Taxonomy" id="6956"/>
    <lineage>
        <taxon>Eukaryota</taxon>
        <taxon>Metazoa</taxon>
        <taxon>Ecdysozoa</taxon>
        <taxon>Arthropoda</taxon>
        <taxon>Chelicerata</taxon>
        <taxon>Arachnida</taxon>
        <taxon>Acari</taxon>
        <taxon>Acariformes</taxon>
        <taxon>Sarcoptiformes</taxon>
        <taxon>Astigmata</taxon>
        <taxon>Psoroptidia</taxon>
        <taxon>Analgoidea</taxon>
        <taxon>Pyroglyphidae</taxon>
        <taxon>Dermatophagoidinae</taxon>
        <taxon>Dermatophagoides</taxon>
    </lineage>
</organism>
<evidence type="ECO:0000259" key="3">
    <source>
        <dbReference type="Pfam" id="PF05970"/>
    </source>
</evidence>
<evidence type="ECO:0000259" key="4">
    <source>
        <dbReference type="Pfam" id="PF14214"/>
    </source>
</evidence>
<keyword evidence="1" id="KW-0227">DNA damage</keyword>
<protein>
    <recommendedName>
        <fullName evidence="1">ATP-dependent DNA helicase</fullName>
        <ecNumber evidence="1">5.6.2.3</ecNumber>
    </recommendedName>
</protein>
<accession>A0A6P6Y839</accession>
<dbReference type="GO" id="GO:0016787">
    <property type="term" value="F:hydrolase activity"/>
    <property type="evidence" value="ECO:0007669"/>
    <property type="project" value="UniProtKB-KW"/>
</dbReference>
<dbReference type="GO" id="GO:0006281">
    <property type="term" value="P:DNA repair"/>
    <property type="evidence" value="ECO:0007669"/>
    <property type="project" value="UniProtKB-KW"/>
</dbReference>
<dbReference type="OrthoDB" id="6509606at2759"/>
<dbReference type="CDD" id="cd18809">
    <property type="entry name" value="SF1_C_RecD"/>
    <property type="match status" value="1"/>
</dbReference>
<sequence length="1438" mass="164257">MQTDDNGPSIVAENVQSSTINQDEPVPIRTNNIIENIVSRHAMIDRQQRSAWKFDNSVLESNWQTYLHNLGPMDQTCQYCSANYFLHENQSSCCRGGKIRPPHDYRNYPEFLKKLLSDPSAVDYKHFQDKIRSYNAAIAMASLGANHCGPIQGRGPFCFKIMGQIYHSTSNLYPTNSQDQRSFGQLYIFDGHEAVEHRLRLAPNRQCKEYILSKLVDMMVNINPYAQSFRLLHSLVQGQTNLPEIHLEFINNRTTDIRRYNEPRCTEVAIIFETRDGLPQAERNLQIYPKSGHNCVNLCSRSPHCDPMTYPIFFPNGQQGWHQNMPYDPFPNVNLPQTRGSITLLQYYSAQMAIRAEIFSPILHGGRLFQQWCCDCYMRIEENNLNYLRLNQNQLRTELYSGLGDYVRRMADNQEELPPPGKICILPSSFVGSPRYMHQAYQDSMAIVTAFGKPDLFITFTCNSNWPEIKNNLLPGQEPSDRPDLISRVFSLKTKQLIEDIVAKQLFGPVSGYCYTIEFQKRGLPHMHLLIILHNSYKIHEVDHIDKFIKAELPNPNIHPQLYERVKSFMIHNPCGLLNPASPCMVDGKCSKQYPKDYQQATEFNRSGWPLYQRSENGSSFIQNQIEIDNRWVVPYNPFLLMKFNAHINVEACCSIHAIKYLYKYIHKGHDSALIRLQQNGTTMYDEIQNYVDTRYVSSCEATYRIQSQKLLDRSHVIQRLPVHLPDEQSVVFAAGQEEMALARAAIRKTKLIGWFELNQINSTARSLKYAEVPHFFTWSQSNHCWNSRQNHHSSLTRLYVVSPRHAERFALRLLLLNVKGATSFEFLRTFNGILYPSFQEAARKRGLLSSDEEIEECLQEAVAIETPKNLRSIFAYLLIFNGAEVLQNANDIWIKFKESFSEDFVRQYQTIIEDENLAKERAEQRALLEIKTILQQHSYNLHTFSLPEISISPELRLDDNSIRIEEYRLEAEILCQKLNAAQRAAFDEIMSTTGSKCFFLDGPGGSGKTFLYNAIIKTIKGSGKDVLAFATTGIASLLLEGGRTVHSGLKLPLDVNESSVAGIKPSSRQAEEIRKCEIIIIDEVTMMTVHILNCIDRLLKDVIQDINQPFGGKKILIGGDFRQTLPIVPHATNPAEIIEICINRSSIWNHFKKLTLIDNMRLQTNSEFNEWLLKIGAGTTPAIAGLHSNMVEIPSSMICVGDLISQIFGNFTDTDDLANRIILTATNEMADKINMRILGYLPGEERTYRSIDTHIFEDEDENEQAGIQVEFLNSLSTGGMPPHELKLKLGSVVILLRNLDHRKGLCNGTRLQIVRMQQKSITAKILSGVNHGELVCLPRINLTTKKGLYPFILKRKQFPIRLAYAMTINKSQGQTFNAVGIHLNKRLFGHGQLYVALSRCRNPNNIKIFIEETDITQGDVLKNGRQYITNIVYPGIV</sequence>
<dbReference type="KEGG" id="dpte:113795184"/>
<name>A0A6P6Y839_DERPT</name>
<comment type="cofactor">
    <cofactor evidence="1">
        <name>Mg(2+)</name>
        <dbReference type="ChEBI" id="CHEBI:18420"/>
    </cofactor>
</comment>
<dbReference type="InterPro" id="IPR049163">
    <property type="entry name" value="Pif1-like_2B_dom"/>
</dbReference>